<dbReference type="AlphaFoldDB" id="A0A1I8NM33"/>
<reference evidence="9" key="1">
    <citation type="submission" date="2020-05" db="UniProtKB">
        <authorList>
            <consortium name="EnsemblMetazoa"/>
        </authorList>
    </citation>
    <scope>IDENTIFICATION</scope>
    <source>
        <strain evidence="9">USDA</strain>
    </source>
</reference>
<sequence>MCFQSWSFYLPIKMCRRYLAYAGLLICCLVEEHQAPTPKSSIFASEIRRNIFQKWLQHLHEERSYDTILIAYNDTRVDSRLQSLLQYAWPKVLLTPGQRFDYKERYNSEILVIITMSNKIDEPLMEATAGTLNFVRGARVLMLALNIKDEESFKNASKALCQKYKMTNVLLKFHHKLTEELLSDYYQLKPYPQYHWLMQTIEQKSEVYFPVHWRNMQKGIVVTQTDQVSPRSLFFLDSQGNWKMNGYVARFVLLFAEHFNATLQWYKPLKVGEVIHFMLVNKLVDDNLVDIPMALMISEASSEWAYRSYVYQIEDGRLLVPCAQQFSLKEVFSVLLDVRFFGLVIFCTVFFSLLHSLIDYMFDGIRQPVNALLSDRVFPAVLGLSFVARNAPWRVLKLVYIILSFLGINTTCQFSATMNSLFTSHPYHRQIETLADIRDSPLKINILKGDLNLMGGTLLDIFRSLITTENVTHYAEMRDSFNASTGYYANLGSWRLLNLKQQLFTQKVYCSYDNLTVFRIMPWTFQLQQHSQYKEAMDYLIHQVHAMGLVDAWYASTFSDLVKLKQISLLDPNPRQDVKPMTAGDLYWAWLILVMGMSISGMVFIAERWYYQQIRYLE</sequence>
<evidence type="ECO:0000256" key="2">
    <source>
        <dbReference type="ARBA" id="ARBA00022475"/>
    </source>
</evidence>
<proteinExistence type="predicted"/>
<feature type="transmembrane region" description="Helical" evidence="8">
    <location>
        <begin position="398"/>
        <end position="416"/>
    </location>
</feature>
<keyword evidence="3 8" id="KW-0812">Transmembrane</keyword>
<dbReference type="VEuPathDB" id="VectorBase:SCAU000202"/>
<dbReference type="GO" id="GO:0005886">
    <property type="term" value="C:plasma membrane"/>
    <property type="evidence" value="ECO:0007669"/>
    <property type="project" value="UniProtKB-SubCell"/>
</dbReference>
<comment type="subcellular location">
    <subcellularLocation>
        <location evidence="1">Cell membrane</location>
        <topology evidence="1">Multi-pass membrane protein</topology>
    </subcellularLocation>
</comment>
<keyword evidence="5 8" id="KW-0472">Membrane</keyword>
<keyword evidence="4 8" id="KW-1133">Transmembrane helix</keyword>
<feature type="transmembrane region" description="Helical" evidence="8">
    <location>
        <begin position="587"/>
        <end position="606"/>
    </location>
</feature>
<dbReference type="Proteomes" id="UP000095300">
    <property type="component" value="Unassembled WGS sequence"/>
</dbReference>
<keyword evidence="6" id="KW-0675">Receptor</keyword>
<dbReference type="EnsemblMetazoa" id="SCAU000202-RA">
    <property type="protein sequence ID" value="SCAU000202-PA"/>
    <property type="gene ID" value="SCAU000202"/>
</dbReference>
<dbReference type="PANTHER" id="PTHR42643:SF41">
    <property type="entry name" value="IONOTROPIC RECEPTOR 20A-RELATED"/>
    <property type="match status" value="1"/>
</dbReference>
<protein>
    <recommendedName>
        <fullName evidence="11">Ionotropic glutamate receptor C-terminal domain-containing protein</fullName>
    </recommendedName>
</protein>
<accession>A0A1I8NM33</accession>
<evidence type="ECO:0000256" key="7">
    <source>
        <dbReference type="ARBA" id="ARBA00023180"/>
    </source>
</evidence>
<keyword evidence="2" id="KW-1003">Cell membrane</keyword>
<dbReference type="SUPFAM" id="SSF53850">
    <property type="entry name" value="Periplasmic binding protein-like II"/>
    <property type="match status" value="1"/>
</dbReference>
<evidence type="ECO:0000256" key="4">
    <source>
        <dbReference type="ARBA" id="ARBA00022989"/>
    </source>
</evidence>
<feature type="transmembrane region" description="Helical" evidence="8">
    <location>
        <begin position="340"/>
        <end position="358"/>
    </location>
</feature>
<dbReference type="PANTHER" id="PTHR42643">
    <property type="entry name" value="IONOTROPIC RECEPTOR 20A-RELATED"/>
    <property type="match status" value="1"/>
</dbReference>
<keyword evidence="10" id="KW-1185">Reference proteome</keyword>
<evidence type="ECO:0000256" key="3">
    <source>
        <dbReference type="ARBA" id="ARBA00022692"/>
    </source>
</evidence>
<evidence type="ECO:0000256" key="6">
    <source>
        <dbReference type="ARBA" id="ARBA00023170"/>
    </source>
</evidence>
<evidence type="ECO:0000256" key="1">
    <source>
        <dbReference type="ARBA" id="ARBA00004651"/>
    </source>
</evidence>
<organism evidence="9 10">
    <name type="scientific">Stomoxys calcitrans</name>
    <name type="common">Stable fly</name>
    <name type="synonym">Conops calcitrans</name>
    <dbReference type="NCBI Taxonomy" id="35570"/>
    <lineage>
        <taxon>Eukaryota</taxon>
        <taxon>Metazoa</taxon>
        <taxon>Ecdysozoa</taxon>
        <taxon>Arthropoda</taxon>
        <taxon>Hexapoda</taxon>
        <taxon>Insecta</taxon>
        <taxon>Pterygota</taxon>
        <taxon>Neoptera</taxon>
        <taxon>Endopterygota</taxon>
        <taxon>Diptera</taxon>
        <taxon>Brachycera</taxon>
        <taxon>Muscomorpha</taxon>
        <taxon>Muscoidea</taxon>
        <taxon>Muscidae</taxon>
        <taxon>Stomoxys</taxon>
    </lineage>
</organism>
<evidence type="ECO:0000256" key="5">
    <source>
        <dbReference type="ARBA" id="ARBA00023136"/>
    </source>
</evidence>
<keyword evidence="7" id="KW-0325">Glycoprotein</keyword>
<name>A0A1I8NM33_STOCA</name>
<evidence type="ECO:0008006" key="11">
    <source>
        <dbReference type="Google" id="ProtNLM"/>
    </source>
</evidence>
<evidence type="ECO:0000256" key="8">
    <source>
        <dbReference type="SAM" id="Phobius"/>
    </source>
</evidence>
<evidence type="ECO:0000313" key="9">
    <source>
        <dbReference type="EnsemblMetazoa" id="SCAU000202-PA"/>
    </source>
</evidence>
<evidence type="ECO:0000313" key="10">
    <source>
        <dbReference type="Proteomes" id="UP000095300"/>
    </source>
</evidence>
<dbReference type="InterPro" id="IPR052192">
    <property type="entry name" value="Insect_Ionotropic_Sensory_Rcpt"/>
</dbReference>